<gene>
    <name evidence="1" type="ORF">Me_995_000205</name>
</gene>
<evidence type="ECO:0000313" key="1">
    <source>
        <dbReference type="EMBL" id="WBP84231.1"/>
    </source>
</evidence>
<protein>
    <submittedName>
        <fullName evidence="1">ZIP family metal transporter</fullName>
    </submittedName>
</protein>
<sequence>MQWIENLYEAINDSVQIAWLSQLFLIFIFLGAMLFIPVLIALFLPVIGKKLKKTFSIYVYSFSTGFFIVLATFGFLREALENSNLFVNTTFGLNVAKVTLYGYNILFVVGGLILGIAFSFFIKFVISYKFNKKLLASKRLSVFVHEHSVEDGHTHDHTHSHEDFIFNNDDKLEIADQALFKKTETRLKVIALLLLLTHRIPEGLLLGYNLSLFVPNSIGEVKSNISSITTAYFLSLILHLIPEEVVFYVRLKDAGYSPIKALLLSFLGLSLFLPFMIIGMYAGGSINNAGKSLIYASVSGIFLFTSLVEFFPEFYHVNFSKKRWILTIVTLFLGVILAAFVLSFHTHSH</sequence>
<dbReference type="EMBL" id="CP114370">
    <property type="protein sequence ID" value="WBP84231.1"/>
    <property type="molecule type" value="Genomic_DNA"/>
</dbReference>
<accession>A0ACD4PI81</accession>
<dbReference type="Proteomes" id="UP001213039">
    <property type="component" value="Chromosome"/>
</dbReference>
<organism evidence="1 2">
    <name type="scientific">Mycoplasmopsis edwardii</name>
    <dbReference type="NCBI Taxonomy" id="53558"/>
    <lineage>
        <taxon>Bacteria</taxon>
        <taxon>Bacillati</taxon>
        <taxon>Mycoplasmatota</taxon>
        <taxon>Mycoplasmoidales</taxon>
        <taxon>Metamycoplasmataceae</taxon>
        <taxon>Mycoplasmopsis</taxon>
    </lineage>
</organism>
<name>A0ACD4PI81_9BACT</name>
<proteinExistence type="predicted"/>
<evidence type="ECO:0000313" key="2">
    <source>
        <dbReference type="Proteomes" id="UP001213039"/>
    </source>
</evidence>
<keyword evidence="2" id="KW-1185">Reference proteome</keyword>
<reference evidence="1" key="1">
    <citation type="submission" date="2022-12" db="EMBL/GenBank/DDBJ databases">
        <authorList>
            <consortium name="Asia Pacific Centre for Animal Health"/>
            <person name="Klose S.M."/>
            <person name="Legione A.R."/>
            <person name="Monotti I."/>
            <person name="Bushell R."/>
            <person name="Marenda M.S."/>
            <person name="Sugiyama T."/>
            <person name="Browning G.F."/>
            <person name="Vaz P.K."/>
        </authorList>
    </citation>
    <scope>NUCLEOTIDE SEQUENCE</scope>
    <source>
        <strain evidence="1">Felid995</strain>
    </source>
</reference>